<comment type="caution">
    <text evidence="2">The sequence shown here is derived from an EMBL/GenBank/DDBJ whole genome shotgun (WGS) entry which is preliminary data.</text>
</comment>
<sequence>MHESGFDEETIETLSRVLGEHGVSFAMVFGSGARGTMDEGSDLDVAIEFETVRPTDEGYSERYLRLRGALDEALSTPVDVVDVHAMEPRFARVAFDEGCLVRGTESRKTELAERYAGEALSVTDARERVRAAVERLQDVTVG</sequence>
<evidence type="ECO:0000259" key="1">
    <source>
        <dbReference type="Pfam" id="PF18765"/>
    </source>
</evidence>
<dbReference type="EMBL" id="JBHSAQ010000010">
    <property type="protein sequence ID" value="MFC3959068.1"/>
    <property type="molecule type" value="Genomic_DNA"/>
</dbReference>
<reference evidence="2 3" key="1">
    <citation type="journal article" date="2019" name="Int. J. Syst. Evol. Microbiol.">
        <title>The Global Catalogue of Microorganisms (GCM) 10K type strain sequencing project: providing services to taxonomists for standard genome sequencing and annotation.</title>
        <authorList>
            <consortium name="The Broad Institute Genomics Platform"/>
            <consortium name="The Broad Institute Genome Sequencing Center for Infectious Disease"/>
            <person name="Wu L."/>
            <person name="Ma J."/>
        </authorList>
    </citation>
    <scope>NUCLEOTIDE SEQUENCE [LARGE SCALE GENOMIC DNA]</scope>
    <source>
        <strain evidence="2 3">IBRC-M 10256</strain>
    </source>
</reference>
<protein>
    <submittedName>
        <fullName evidence="2">Nucleotidyltransferase family protein</fullName>
    </submittedName>
</protein>
<dbReference type="NCBIfam" id="NF047752">
    <property type="entry name" value="MntA_antitoxin"/>
    <property type="match status" value="1"/>
</dbReference>
<dbReference type="Pfam" id="PF18765">
    <property type="entry name" value="Polbeta"/>
    <property type="match status" value="1"/>
</dbReference>
<evidence type="ECO:0000313" key="3">
    <source>
        <dbReference type="Proteomes" id="UP001595846"/>
    </source>
</evidence>
<gene>
    <name evidence="2" type="ORF">ACFOUR_11905</name>
</gene>
<dbReference type="CDD" id="cd05403">
    <property type="entry name" value="NT_KNTase_like"/>
    <property type="match status" value="1"/>
</dbReference>
<name>A0ABD5NPW5_9EURY</name>
<dbReference type="InterPro" id="IPR052930">
    <property type="entry name" value="TA_antitoxin_MntA"/>
</dbReference>
<dbReference type="RefSeq" id="WP_256533534.1">
    <property type="nucleotide sequence ID" value="NZ_CP101824.1"/>
</dbReference>
<dbReference type="InterPro" id="IPR043519">
    <property type="entry name" value="NT_sf"/>
</dbReference>
<dbReference type="Gene3D" id="3.30.460.10">
    <property type="entry name" value="Beta Polymerase, domain 2"/>
    <property type="match status" value="1"/>
</dbReference>
<accession>A0ABD5NPW5</accession>
<dbReference type="SUPFAM" id="SSF81301">
    <property type="entry name" value="Nucleotidyltransferase"/>
    <property type="match status" value="1"/>
</dbReference>
<feature type="domain" description="Polymerase beta nucleotidyltransferase" evidence="1">
    <location>
        <begin position="13"/>
        <end position="101"/>
    </location>
</feature>
<keyword evidence="3" id="KW-1185">Reference proteome</keyword>
<dbReference type="InterPro" id="IPR041633">
    <property type="entry name" value="Polbeta"/>
</dbReference>
<dbReference type="Proteomes" id="UP001595846">
    <property type="component" value="Unassembled WGS sequence"/>
</dbReference>
<dbReference type="AlphaFoldDB" id="A0ABD5NPW5"/>
<proteinExistence type="predicted"/>
<evidence type="ECO:0000313" key="2">
    <source>
        <dbReference type="EMBL" id="MFC3959068.1"/>
    </source>
</evidence>
<dbReference type="GeneID" id="73902665"/>
<dbReference type="PANTHER" id="PTHR43852:SF3">
    <property type="entry name" value="NUCLEOTIDYLTRANSFERASE"/>
    <property type="match status" value="1"/>
</dbReference>
<dbReference type="PANTHER" id="PTHR43852">
    <property type="entry name" value="NUCLEOTIDYLTRANSFERASE"/>
    <property type="match status" value="1"/>
</dbReference>
<organism evidence="2 3">
    <name type="scientific">Halovivax cerinus</name>
    <dbReference type="NCBI Taxonomy" id="1487865"/>
    <lineage>
        <taxon>Archaea</taxon>
        <taxon>Methanobacteriati</taxon>
        <taxon>Methanobacteriota</taxon>
        <taxon>Stenosarchaea group</taxon>
        <taxon>Halobacteria</taxon>
        <taxon>Halobacteriales</taxon>
        <taxon>Natrialbaceae</taxon>
        <taxon>Halovivax</taxon>
    </lineage>
</organism>